<dbReference type="Gene3D" id="6.10.10.10">
    <property type="entry name" value="Flagellar export chaperone, C-terminal domain"/>
    <property type="match status" value="1"/>
</dbReference>
<keyword evidence="3 4" id="KW-0975">Bacterial flagellum</keyword>
<dbReference type="Gene3D" id="1.20.1330.10">
    <property type="entry name" value="f41 fragment of flagellin, N-terminal domain"/>
    <property type="match status" value="1"/>
</dbReference>
<dbReference type="InterPro" id="IPR001029">
    <property type="entry name" value="Flagellin_N"/>
</dbReference>
<feature type="domain" description="Flagellin N-terminal" evidence="5">
    <location>
        <begin position="3"/>
        <end position="140"/>
    </location>
</feature>
<evidence type="ECO:0000256" key="4">
    <source>
        <dbReference type="RuleBase" id="RU362073"/>
    </source>
</evidence>
<dbReference type="GO" id="GO:0009288">
    <property type="term" value="C:bacterial-type flagellum"/>
    <property type="evidence" value="ECO:0007669"/>
    <property type="project" value="UniProtKB-SubCell"/>
</dbReference>
<dbReference type="AlphaFoldDB" id="A0A1E8B9Z8"/>
<dbReference type="InterPro" id="IPR001492">
    <property type="entry name" value="Flagellin"/>
</dbReference>
<evidence type="ECO:0000259" key="6">
    <source>
        <dbReference type="Pfam" id="PF00700"/>
    </source>
</evidence>
<evidence type="ECO:0000313" key="8">
    <source>
        <dbReference type="Proteomes" id="UP000175706"/>
    </source>
</evidence>
<keyword evidence="4" id="KW-0964">Secreted</keyword>
<evidence type="ECO:0000256" key="3">
    <source>
        <dbReference type="ARBA" id="ARBA00023143"/>
    </source>
</evidence>
<dbReference type="InterPro" id="IPR042187">
    <property type="entry name" value="Flagellin_C_sub2"/>
</dbReference>
<proteinExistence type="inferred from homology"/>
<dbReference type="InterPro" id="IPR046358">
    <property type="entry name" value="Flagellin_C"/>
</dbReference>
<dbReference type="RefSeq" id="WP_070141621.1">
    <property type="nucleotide sequence ID" value="NZ_LXLT01000020.1"/>
</dbReference>
<organism evidence="7 8">
    <name type="scientific">Bacillus mycoides</name>
    <dbReference type="NCBI Taxonomy" id="1405"/>
    <lineage>
        <taxon>Bacteria</taxon>
        <taxon>Bacillati</taxon>
        <taxon>Bacillota</taxon>
        <taxon>Bacilli</taxon>
        <taxon>Bacillales</taxon>
        <taxon>Bacillaceae</taxon>
        <taxon>Bacillus</taxon>
        <taxon>Bacillus cereus group</taxon>
    </lineage>
</organism>
<dbReference type="GO" id="GO:0005198">
    <property type="term" value="F:structural molecule activity"/>
    <property type="evidence" value="ECO:0007669"/>
    <property type="project" value="UniProtKB-UniRule"/>
</dbReference>
<reference evidence="7 8" key="1">
    <citation type="submission" date="2016-05" db="EMBL/GenBank/DDBJ databases">
        <title>Bacillus thuringiensis and Bacillus weihenstephanensis as novel biocontrol agents of wilt causing Verticillium species.</title>
        <authorList>
            <person name="Hollensteiner J."/>
            <person name="Wemheuer F."/>
            <person name="Harting R."/>
            <person name="Kolarzyk A."/>
            <person name="Diaz-Valerio S."/>
            <person name="Poehlein A."/>
            <person name="Brzuszkiewicz E."/>
            <person name="Nesemann K."/>
            <person name="Braus-Stromeyer S."/>
            <person name="Braus G."/>
            <person name="Daniel R."/>
            <person name="Liesegang H."/>
        </authorList>
    </citation>
    <scope>NUCLEOTIDE SEQUENCE [LARGE SCALE GENOMIC DNA]</scope>
    <source>
        <strain evidence="7 8">GOE8</strain>
    </source>
</reference>
<comment type="subcellular location">
    <subcellularLocation>
        <location evidence="4">Secreted</location>
    </subcellularLocation>
    <subcellularLocation>
        <location evidence="4">Bacterial flagellum</location>
    </subcellularLocation>
</comment>
<keyword evidence="7" id="KW-0966">Cell projection</keyword>
<dbReference type="NCBIfam" id="NF009450">
    <property type="entry name" value="PRK12808.1"/>
    <property type="match status" value="2"/>
</dbReference>
<evidence type="ECO:0000259" key="5">
    <source>
        <dbReference type="Pfam" id="PF00669"/>
    </source>
</evidence>
<dbReference type="Pfam" id="PF00700">
    <property type="entry name" value="Flagellin_C"/>
    <property type="match status" value="1"/>
</dbReference>
<sequence>MRINTNINSMRTQEYMRQNQAKMSNAMDRLSSGKRINNASNDAAGLAIATRMRARESRLGVAANNTQDGISLIRTADSAMNSVSNILLRMRDIANQSANGTNIKENQDALNKEFSALKDQIDYISKNTEFNDQKLLDGSKGSIAIQTLDNADTSKQININLSNVSTETLQLNDLSISGSKTETIKKELKDTDITPLATEIAGAKGAFDELLETDSGGKKASTEGEIKAMVADFKENFEKIKGLMSTTKVEAIETAIKTAETTANFKNAAAIKTAFGTEPKAADKLDIKITKPNASNAISSIDSALETIASNRATLGATLNRLDFNVNNLKSQQSSMASAASQVEDADMAKEMSEMTKFKILNEAGISMLSQANQTPQMVSKLLQ</sequence>
<protein>
    <recommendedName>
        <fullName evidence="2 4">Flagellin</fullName>
    </recommendedName>
</protein>
<accession>A0A1E8B9Z8</accession>
<comment type="function">
    <text evidence="4">Flagellin is the subunit protein which polymerizes to form the filaments of bacterial flagella.</text>
</comment>
<name>A0A1E8B9Z8_BACMY</name>
<evidence type="ECO:0000313" key="7">
    <source>
        <dbReference type="EMBL" id="OFD81731.1"/>
    </source>
</evidence>
<keyword evidence="7" id="KW-0969">Cilium</keyword>
<dbReference type="Gene3D" id="3.30.70.2120">
    <property type="match status" value="1"/>
</dbReference>
<comment type="caution">
    <text evidence="7">The sequence shown here is derived from an EMBL/GenBank/DDBJ whole genome shotgun (WGS) entry which is preliminary data.</text>
</comment>
<gene>
    <name evidence="7" type="ORF">BWGOE8_16550</name>
</gene>
<dbReference type="EMBL" id="LXLT01000020">
    <property type="protein sequence ID" value="OFD81731.1"/>
    <property type="molecule type" value="Genomic_DNA"/>
</dbReference>
<dbReference type="PANTHER" id="PTHR42792:SF2">
    <property type="entry name" value="FLAGELLIN"/>
    <property type="match status" value="1"/>
</dbReference>
<dbReference type="GO" id="GO:0005576">
    <property type="term" value="C:extracellular region"/>
    <property type="evidence" value="ECO:0007669"/>
    <property type="project" value="UniProtKB-SubCell"/>
</dbReference>
<dbReference type="PRINTS" id="PR00207">
    <property type="entry name" value="FLAGELLIN"/>
</dbReference>
<evidence type="ECO:0000256" key="2">
    <source>
        <dbReference type="ARBA" id="ARBA00020110"/>
    </source>
</evidence>
<comment type="similarity">
    <text evidence="1 4">Belongs to the bacterial flagellin family.</text>
</comment>
<dbReference type="SUPFAM" id="SSF64518">
    <property type="entry name" value="Phase 1 flagellin"/>
    <property type="match status" value="1"/>
</dbReference>
<feature type="domain" description="Flagellin C-terminal" evidence="6">
    <location>
        <begin position="299"/>
        <end position="383"/>
    </location>
</feature>
<dbReference type="Pfam" id="PF00669">
    <property type="entry name" value="Flagellin_N"/>
    <property type="match status" value="1"/>
</dbReference>
<dbReference type="PATRIC" id="fig|86662.25.peg.1640"/>
<dbReference type="PANTHER" id="PTHR42792">
    <property type="entry name" value="FLAGELLIN"/>
    <property type="match status" value="1"/>
</dbReference>
<dbReference type="Proteomes" id="UP000175706">
    <property type="component" value="Unassembled WGS sequence"/>
</dbReference>
<keyword evidence="7" id="KW-0282">Flagellum</keyword>
<evidence type="ECO:0000256" key="1">
    <source>
        <dbReference type="ARBA" id="ARBA00005709"/>
    </source>
</evidence>